<dbReference type="EC" id="2.7.7.101" evidence="12"/>
<dbReference type="Pfam" id="PF08275">
    <property type="entry name" value="DNAG_N"/>
    <property type="match status" value="1"/>
</dbReference>
<evidence type="ECO:0000256" key="5">
    <source>
        <dbReference type="ARBA" id="ARBA00022705"/>
    </source>
</evidence>
<dbReference type="InterPro" id="IPR002694">
    <property type="entry name" value="Znf_CHC2"/>
</dbReference>
<evidence type="ECO:0000256" key="14">
    <source>
        <dbReference type="PIRSR" id="PIRSR002811-1"/>
    </source>
</evidence>
<evidence type="ECO:0000256" key="2">
    <source>
        <dbReference type="ARBA" id="ARBA00022515"/>
    </source>
</evidence>
<evidence type="ECO:0000256" key="3">
    <source>
        <dbReference type="ARBA" id="ARBA00022679"/>
    </source>
</evidence>
<dbReference type="GO" id="GO:0003899">
    <property type="term" value="F:DNA-directed RNA polymerase activity"/>
    <property type="evidence" value="ECO:0007669"/>
    <property type="project" value="UniProtKB-UniRule"/>
</dbReference>
<evidence type="ECO:0000256" key="4">
    <source>
        <dbReference type="ARBA" id="ARBA00022695"/>
    </source>
</evidence>
<comment type="cofactor">
    <cofactor evidence="12 13 14">
        <name>Zn(2+)</name>
        <dbReference type="ChEBI" id="CHEBI:29105"/>
    </cofactor>
    <text evidence="12 13 14">Binds 1 zinc ion per monomer.</text>
</comment>
<dbReference type="AlphaFoldDB" id="A0A3N5BJS4"/>
<keyword evidence="4 12" id="KW-0548">Nucleotidyltransferase</keyword>
<comment type="similarity">
    <text evidence="12 13">Belongs to the DnaG primase family.</text>
</comment>
<keyword evidence="17" id="KW-1185">Reference proteome</keyword>
<dbReference type="Pfam" id="PF21650">
    <property type="entry name" value="DnaG_cat_HB"/>
    <property type="match status" value="1"/>
</dbReference>
<dbReference type="GO" id="GO:0003677">
    <property type="term" value="F:DNA binding"/>
    <property type="evidence" value="ECO:0007669"/>
    <property type="project" value="UniProtKB-KW"/>
</dbReference>
<dbReference type="FunFam" id="3.90.580.10:FF:000001">
    <property type="entry name" value="DNA primase"/>
    <property type="match status" value="1"/>
</dbReference>
<dbReference type="Gene3D" id="1.20.50.20">
    <property type="entry name" value="DnaG, RNA polymerase domain, helical bundle"/>
    <property type="match status" value="1"/>
</dbReference>
<keyword evidence="6 12" id="KW-0479">Metal-binding</keyword>
<dbReference type="CDD" id="cd03364">
    <property type="entry name" value="TOPRIM_DnaG_primases"/>
    <property type="match status" value="1"/>
</dbReference>
<dbReference type="Pfam" id="PF01807">
    <property type="entry name" value="Zn_ribbon_DnaG"/>
    <property type="match status" value="1"/>
</dbReference>
<comment type="catalytic activity">
    <reaction evidence="12">
        <text>ssDNA + n NTP = ssDNA/pppN(pN)n-1 hybrid + (n-1) diphosphate.</text>
        <dbReference type="EC" id="2.7.7.101"/>
    </reaction>
</comment>
<dbReference type="HAMAP" id="MF_00974">
    <property type="entry name" value="DNA_primase_DnaG"/>
    <property type="match status" value="1"/>
</dbReference>
<dbReference type="GO" id="GO:0006269">
    <property type="term" value="P:DNA replication, synthesis of primer"/>
    <property type="evidence" value="ECO:0007669"/>
    <property type="project" value="UniProtKB-UniRule"/>
</dbReference>
<dbReference type="Pfam" id="PF13155">
    <property type="entry name" value="Toprim_2"/>
    <property type="match status" value="1"/>
</dbReference>
<dbReference type="SUPFAM" id="SSF56731">
    <property type="entry name" value="DNA primase core"/>
    <property type="match status" value="1"/>
</dbReference>
<dbReference type="InterPro" id="IPR006295">
    <property type="entry name" value="DNA_primase_DnaG"/>
</dbReference>
<dbReference type="Gene3D" id="3.90.980.10">
    <property type="entry name" value="DNA primase, catalytic core, N-terminal domain"/>
    <property type="match status" value="1"/>
</dbReference>
<dbReference type="GO" id="GO:0005737">
    <property type="term" value="C:cytoplasm"/>
    <property type="evidence" value="ECO:0007669"/>
    <property type="project" value="TreeGrafter"/>
</dbReference>
<evidence type="ECO:0000256" key="7">
    <source>
        <dbReference type="ARBA" id="ARBA00022771"/>
    </source>
</evidence>
<comment type="function">
    <text evidence="12 13">RNA polymerase that catalyzes the synthesis of short RNA molecules used as primers for DNA polymerase during DNA replication.</text>
</comment>
<evidence type="ECO:0000256" key="11">
    <source>
        <dbReference type="ARBA" id="ARBA00023163"/>
    </source>
</evidence>
<dbReference type="Gene3D" id="3.90.580.10">
    <property type="entry name" value="Zinc finger, CHC2-type domain"/>
    <property type="match status" value="1"/>
</dbReference>
<feature type="domain" description="Toprim" evidence="15">
    <location>
        <begin position="261"/>
        <end position="343"/>
    </location>
</feature>
<keyword evidence="2 12" id="KW-0639">Primosome</keyword>
<dbReference type="Proteomes" id="UP000277108">
    <property type="component" value="Unassembled WGS sequence"/>
</dbReference>
<dbReference type="InterPro" id="IPR048453">
    <property type="entry name" value="DnaG_cat_HB"/>
</dbReference>
<feature type="zinc finger region" description="CHC2-type" evidence="12 14">
    <location>
        <begin position="40"/>
        <end position="64"/>
    </location>
</feature>
<evidence type="ECO:0000256" key="10">
    <source>
        <dbReference type="ARBA" id="ARBA00023125"/>
    </source>
</evidence>
<organism evidence="16 17">
    <name type="scientific">Abyssicoccus albus</name>
    <dbReference type="NCBI Taxonomy" id="1817405"/>
    <lineage>
        <taxon>Bacteria</taxon>
        <taxon>Bacillati</taxon>
        <taxon>Bacillota</taxon>
        <taxon>Bacilli</taxon>
        <taxon>Bacillales</taxon>
        <taxon>Abyssicoccaceae</taxon>
    </lineage>
</organism>
<keyword evidence="11 12" id="KW-0804">Transcription</keyword>
<keyword evidence="3 12" id="KW-0808">Transferase</keyword>
<dbReference type="InterPro" id="IPR050219">
    <property type="entry name" value="DnaG_primase"/>
</dbReference>
<dbReference type="InterPro" id="IPR030846">
    <property type="entry name" value="DnaG_bac"/>
</dbReference>
<evidence type="ECO:0000256" key="9">
    <source>
        <dbReference type="ARBA" id="ARBA00022842"/>
    </source>
</evidence>
<dbReference type="Gene3D" id="3.40.1360.10">
    <property type="match status" value="1"/>
</dbReference>
<dbReference type="GO" id="GO:0000428">
    <property type="term" value="C:DNA-directed RNA polymerase complex"/>
    <property type="evidence" value="ECO:0007669"/>
    <property type="project" value="UniProtKB-KW"/>
</dbReference>
<comment type="domain">
    <text evidence="12">Contains an N-terminal zinc-binding domain, a central core domain that contains the primase activity, and a C-terminal DnaB-binding domain.</text>
</comment>
<dbReference type="InterPro" id="IPR016136">
    <property type="entry name" value="DNA_helicase_N/primase_C"/>
</dbReference>
<keyword evidence="7 12" id="KW-0863">Zinc-finger</keyword>
<dbReference type="PANTHER" id="PTHR30313">
    <property type="entry name" value="DNA PRIMASE"/>
    <property type="match status" value="1"/>
</dbReference>
<dbReference type="PIRSF" id="PIRSF002811">
    <property type="entry name" value="DnaG"/>
    <property type="match status" value="1"/>
</dbReference>
<keyword evidence="8 12" id="KW-0862">Zinc</keyword>
<keyword evidence="9" id="KW-0460">Magnesium</keyword>
<dbReference type="InterPro" id="IPR006171">
    <property type="entry name" value="TOPRIM_dom"/>
</dbReference>
<dbReference type="InterPro" id="IPR013264">
    <property type="entry name" value="DNAG_N"/>
</dbReference>
<dbReference type="PANTHER" id="PTHR30313:SF2">
    <property type="entry name" value="DNA PRIMASE"/>
    <property type="match status" value="1"/>
</dbReference>
<dbReference type="PROSITE" id="PS50880">
    <property type="entry name" value="TOPRIM"/>
    <property type="match status" value="1"/>
</dbReference>
<evidence type="ECO:0000256" key="1">
    <source>
        <dbReference type="ARBA" id="ARBA00022478"/>
    </source>
</evidence>
<reference evidence="16 17" key="1">
    <citation type="submission" date="2018-11" db="EMBL/GenBank/DDBJ databases">
        <title>Genomic Encyclopedia of Type Strains, Phase IV (KMG-IV): sequencing the most valuable type-strain genomes for metagenomic binning, comparative biology and taxonomic classification.</title>
        <authorList>
            <person name="Goeker M."/>
        </authorList>
    </citation>
    <scope>NUCLEOTIDE SEQUENCE [LARGE SCALE GENOMIC DNA]</scope>
    <source>
        <strain evidence="16 17">DSM 29158</strain>
    </source>
</reference>
<evidence type="ECO:0000313" key="17">
    <source>
        <dbReference type="Proteomes" id="UP000277108"/>
    </source>
</evidence>
<keyword evidence="1 12" id="KW-0240">DNA-directed RNA polymerase</keyword>
<dbReference type="Gene3D" id="1.10.860.10">
    <property type="entry name" value="DNAb Helicase, Chain A"/>
    <property type="match status" value="1"/>
</dbReference>
<accession>A0A3N5BJS4</accession>
<evidence type="ECO:0000313" key="16">
    <source>
        <dbReference type="EMBL" id="RPF58124.1"/>
    </source>
</evidence>
<evidence type="ECO:0000256" key="13">
    <source>
        <dbReference type="PIRNR" id="PIRNR002811"/>
    </source>
</evidence>
<dbReference type="GO" id="GO:1990077">
    <property type="term" value="C:primosome complex"/>
    <property type="evidence" value="ECO:0007669"/>
    <property type="project" value="UniProtKB-KW"/>
</dbReference>
<evidence type="ECO:0000256" key="6">
    <source>
        <dbReference type="ARBA" id="ARBA00022723"/>
    </source>
</evidence>
<protein>
    <recommendedName>
        <fullName evidence="12 13">DNA primase</fullName>
        <ecNumber evidence="12">2.7.7.101</ecNumber>
    </recommendedName>
</protein>
<dbReference type="EMBL" id="RKRK01000002">
    <property type="protein sequence ID" value="RPF58124.1"/>
    <property type="molecule type" value="Genomic_DNA"/>
</dbReference>
<comment type="subunit">
    <text evidence="12">Monomer. Interacts with DnaB.</text>
</comment>
<dbReference type="NCBIfam" id="TIGR01391">
    <property type="entry name" value="dnaG"/>
    <property type="match status" value="1"/>
</dbReference>
<name>A0A3N5BJS4_9BACL</name>
<dbReference type="InterPro" id="IPR034151">
    <property type="entry name" value="TOPRIM_DnaG_bac"/>
</dbReference>
<evidence type="ECO:0000256" key="12">
    <source>
        <dbReference type="HAMAP-Rule" id="MF_00974"/>
    </source>
</evidence>
<dbReference type="SMART" id="SM00400">
    <property type="entry name" value="ZnF_CHCC"/>
    <property type="match status" value="1"/>
</dbReference>
<sequence length="611" mass="71674">MRMRIPEDRIEEIKSKVNIVDVVSQYVKLEKRGNNYVGLCPFHDEKTPSFSVNEQKQLCHCFGCKNGGSIFSFIQKIEGIDFPEAVMKIAKEYNIELPDNITSNTPDISTEEIQMIKLHEVVRDHLHFILMNTKEAEPALEYLYSRGFTDEMLSELKIGVTINHPSYVTTFIKEETDFEQELAYLAGVISKNEETNQYYDYFRNRIIFPLNNHKGQPVGFSGRTYSNEEPKYLNSKETPLFQKRKMLYNLHGARKAIRDQDEVIVAEGFMDVIKINKATQNVVATMGTALTKDHINALKRLTNHITLLYDGDRAGIEASYKSSELIMSEQLNPYIIRLKDGLDPDEFIESKGVEAFNSFIKHHKTHYLIQKVNDYEQEIHDNDVQFERIYNEITSEIPMIKSSVLREKVIKHVSSVFQIDVQTITQSLPVFHQSNNEQEYYNVPVEQSVEHELNRYLKQNPYARSELMLLKYLTNHLNIFEQVREHIDEDHFKEYATKDIYNDLNRQYDNHKQFDLSETLTQLQHIDDNYSQERKSLTKSDVLLLMDQMNIPDEPSLQEVEEYIDNIVYKRILEEKYKSLQLKLSHLDNSEIELVSEYVQKMIDIQKQLKE</sequence>
<dbReference type="InterPro" id="IPR037068">
    <property type="entry name" value="DNA_primase_core_N_sf"/>
</dbReference>
<proteinExistence type="inferred from homology"/>
<comment type="caution">
    <text evidence="16">The sequence shown here is derived from an EMBL/GenBank/DDBJ whole genome shotgun (WGS) entry which is preliminary data.</text>
</comment>
<dbReference type="GO" id="GO:0008270">
    <property type="term" value="F:zinc ion binding"/>
    <property type="evidence" value="ECO:0007669"/>
    <property type="project" value="UniProtKB-UniRule"/>
</dbReference>
<keyword evidence="10 12" id="KW-0238">DNA-binding</keyword>
<evidence type="ECO:0000259" key="15">
    <source>
        <dbReference type="PROSITE" id="PS50880"/>
    </source>
</evidence>
<gene>
    <name evidence="12" type="primary">dnaG</name>
    <name evidence="16" type="ORF">EDD62_0764</name>
</gene>
<dbReference type="InterPro" id="IPR036977">
    <property type="entry name" value="DNA_primase_Znf_CHC2"/>
</dbReference>
<keyword evidence="5 12" id="KW-0235">DNA replication</keyword>
<evidence type="ECO:0000256" key="8">
    <source>
        <dbReference type="ARBA" id="ARBA00022833"/>
    </source>
</evidence>
<dbReference type="SUPFAM" id="SSF57783">
    <property type="entry name" value="Zinc beta-ribbon"/>
    <property type="match status" value="1"/>
</dbReference>
<dbReference type="SMART" id="SM00493">
    <property type="entry name" value="TOPRIM"/>
    <property type="match status" value="1"/>
</dbReference>